<evidence type="ECO:0000313" key="8">
    <source>
        <dbReference type="Proteomes" id="UP000887013"/>
    </source>
</evidence>
<organism evidence="7 8">
    <name type="scientific">Nephila pilipes</name>
    <name type="common">Giant wood spider</name>
    <name type="synonym">Nephila maculata</name>
    <dbReference type="NCBI Taxonomy" id="299642"/>
    <lineage>
        <taxon>Eukaryota</taxon>
        <taxon>Metazoa</taxon>
        <taxon>Ecdysozoa</taxon>
        <taxon>Arthropoda</taxon>
        <taxon>Chelicerata</taxon>
        <taxon>Arachnida</taxon>
        <taxon>Araneae</taxon>
        <taxon>Araneomorphae</taxon>
        <taxon>Entelegynae</taxon>
        <taxon>Araneoidea</taxon>
        <taxon>Nephilidae</taxon>
        <taxon>Nephila</taxon>
    </lineage>
</organism>
<dbReference type="EMBL" id="BMAW01074179">
    <property type="protein sequence ID" value="GFT90962.1"/>
    <property type="molecule type" value="Genomic_DNA"/>
</dbReference>
<keyword evidence="8" id="KW-1185">Reference proteome</keyword>
<comment type="similarity">
    <text evidence="4">Belongs to the copper transporter (Ctr) (TC 1.A.56) family. SLC31A subfamily.</text>
</comment>
<evidence type="ECO:0000256" key="4">
    <source>
        <dbReference type="RuleBase" id="RU367022"/>
    </source>
</evidence>
<keyword evidence="4" id="KW-0813">Transport</keyword>
<accession>A0A8X6PUU3</accession>
<evidence type="ECO:0000256" key="3">
    <source>
        <dbReference type="ARBA" id="ARBA00023136"/>
    </source>
</evidence>
<gene>
    <name evidence="7" type="primary">Slc31a1</name>
    <name evidence="7" type="ORF">NPIL_15433</name>
</gene>
<dbReference type="Pfam" id="PF04145">
    <property type="entry name" value="Ctr"/>
    <property type="match status" value="1"/>
</dbReference>
<keyword evidence="2 4" id="KW-1133">Transmembrane helix</keyword>
<dbReference type="GO" id="GO:0005375">
    <property type="term" value="F:copper ion transmembrane transporter activity"/>
    <property type="evidence" value="ECO:0007669"/>
    <property type="project" value="UniProtKB-UniRule"/>
</dbReference>
<dbReference type="PROSITE" id="PS51257">
    <property type="entry name" value="PROKAR_LIPOPROTEIN"/>
    <property type="match status" value="1"/>
</dbReference>
<feature type="transmembrane region" description="Helical" evidence="4">
    <location>
        <begin position="204"/>
        <end position="223"/>
    </location>
</feature>
<evidence type="ECO:0000256" key="1">
    <source>
        <dbReference type="ARBA" id="ARBA00022692"/>
    </source>
</evidence>
<dbReference type="OrthoDB" id="161814at2759"/>
<feature type="chain" id="PRO_5036495474" description="Copper transport protein" evidence="6">
    <location>
        <begin position="20"/>
        <end position="238"/>
    </location>
</feature>
<feature type="compositionally biased region" description="Basic and acidic residues" evidence="5">
    <location>
        <begin position="30"/>
        <end position="48"/>
    </location>
</feature>
<evidence type="ECO:0000256" key="6">
    <source>
        <dbReference type="SAM" id="SignalP"/>
    </source>
</evidence>
<dbReference type="InterPro" id="IPR007274">
    <property type="entry name" value="Cop_transporter"/>
</dbReference>
<feature type="transmembrane region" description="Helical" evidence="4">
    <location>
        <begin position="112"/>
        <end position="132"/>
    </location>
</feature>
<keyword evidence="4" id="KW-0187">Copper transport</keyword>
<dbReference type="PANTHER" id="PTHR12483">
    <property type="entry name" value="SOLUTE CARRIER FAMILY 31 COPPER TRANSPORTERS"/>
    <property type="match status" value="1"/>
</dbReference>
<dbReference type="PANTHER" id="PTHR12483:SF115">
    <property type="entry name" value="COPPER TRANSPORT PROTEIN"/>
    <property type="match status" value="1"/>
</dbReference>
<evidence type="ECO:0000256" key="5">
    <source>
        <dbReference type="SAM" id="MobiDB-lite"/>
    </source>
</evidence>
<keyword evidence="3 4" id="KW-0472">Membrane</keyword>
<evidence type="ECO:0000256" key="2">
    <source>
        <dbReference type="ARBA" id="ARBA00022989"/>
    </source>
</evidence>
<sequence>MSRFIVCLVFLAACSLVSCDTSPHSHHLDGHSEKMVMDTPHDHNKKDDDMGDMDMGDMDMGKGNKTGKHDMHMDMDMPMYFHFAVKQVVLFKEWKISTVGVKQVVLFKEWKISTVGGMAASFIGVFLMGMLYEGLKYYREYLFKQYVSSIQFSTVAITGESGRVTQVHKVEKHRMLSWQHTLQTSLHIIQIVVSYFLMLIFMTYNGTLCIAVVLGAGVGYFIFGWKKASVVDITEHCH</sequence>
<keyword evidence="4" id="KW-0186">Copper</keyword>
<dbReference type="AlphaFoldDB" id="A0A8X6PUU3"/>
<reference evidence="7" key="1">
    <citation type="submission" date="2020-08" db="EMBL/GenBank/DDBJ databases">
        <title>Multicomponent nature underlies the extraordinary mechanical properties of spider dragline silk.</title>
        <authorList>
            <person name="Kono N."/>
            <person name="Nakamura H."/>
            <person name="Mori M."/>
            <person name="Yoshida Y."/>
            <person name="Ohtoshi R."/>
            <person name="Malay A.D."/>
            <person name="Moran D.A.P."/>
            <person name="Tomita M."/>
            <person name="Numata K."/>
            <person name="Arakawa K."/>
        </authorList>
    </citation>
    <scope>NUCLEOTIDE SEQUENCE</scope>
</reference>
<keyword evidence="6" id="KW-0732">Signal</keyword>
<protein>
    <recommendedName>
        <fullName evidence="4">Copper transport protein</fullName>
    </recommendedName>
</protein>
<comment type="subcellular location">
    <subcellularLocation>
        <location evidence="4">Membrane</location>
        <topology evidence="4">Multi-pass membrane protein</topology>
    </subcellularLocation>
</comment>
<dbReference type="GO" id="GO:0016020">
    <property type="term" value="C:membrane"/>
    <property type="evidence" value="ECO:0007669"/>
    <property type="project" value="UniProtKB-SubCell"/>
</dbReference>
<feature type="region of interest" description="Disordered" evidence="5">
    <location>
        <begin position="30"/>
        <end position="50"/>
    </location>
</feature>
<feature type="signal peptide" evidence="6">
    <location>
        <begin position="1"/>
        <end position="19"/>
    </location>
</feature>
<keyword evidence="4" id="KW-0406">Ion transport</keyword>
<name>A0A8X6PUU3_NEPPI</name>
<proteinExistence type="inferred from homology"/>
<keyword evidence="1 4" id="KW-0812">Transmembrane</keyword>
<dbReference type="Proteomes" id="UP000887013">
    <property type="component" value="Unassembled WGS sequence"/>
</dbReference>
<comment type="caution">
    <text evidence="7">The sequence shown here is derived from an EMBL/GenBank/DDBJ whole genome shotgun (WGS) entry which is preliminary data.</text>
</comment>
<evidence type="ECO:0000313" key="7">
    <source>
        <dbReference type="EMBL" id="GFT90962.1"/>
    </source>
</evidence>